<evidence type="ECO:0000313" key="5">
    <source>
        <dbReference type="EMBL" id="ABO49569.1"/>
    </source>
</evidence>
<keyword evidence="3" id="KW-0067">ATP-binding</keyword>
<dbReference type="Pfam" id="PF00437">
    <property type="entry name" value="T2SSE"/>
    <property type="match status" value="1"/>
</dbReference>
<dbReference type="eggNOG" id="COG2804">
    <property type="taxonomic scope" value="Bacteria"/>
</dbReference>
<dbReference type="STRING" id="349161.Dred_1034"/>
<proteinExistence type="inferred from homology"/>
<dbReference type="Proteomes" id="UP000001556">
    <property type="component" value="Chromosome"/>
</dbReference>
<protein>
    <submittedName>
        <fullName evidence="5">Type II secretion system protein E (GspE)</fullName>
    </submittedName>
</protein>
<comment type="similarity">
    <text evidence="1">Belongs to the GSP E family.</text>
</comment>
<evidence type="ECO:0000259" key="4">
    <source>
        <dbReference type="PROSITE" id="PS00662"/>
    </source>
</evidence>
<dbReference type="GO" id="GO:0016887">
    <property type="term" value="F:ATP hydrolysis activity"/>
    <property type="evidence" value="ECO:0007669"/>
    <property type="project" value="TreeGrafter"/>
</dbReference>
<dbReference type="Gene3D" id="3.40.50.300">
    <property type="entry name" value="P-loop containing nucleotide triphosphate hydrolases"/>
    <property type="match status" value="1"/>
</dbReference>
<reference evidence="5 6" key="1">
    <citation type="submission" date="2007-03" db="EMBL/GenBank/DDBJ databases">
        <title>Complete sequence of Desulfotomaculum reducens MI-1.</title>
        <authorList>
            <consortium name="US DOE Joint Genome Institute"/>
            <person name="Copeland A."/>
            <person name="Lucas S."/>
            <person name="Lapidus A."/>
            <person name="Barry K."/>
            <person name="Detter J.C."/>
            <person name="Glavina del Rio T."/>
            <person name="Hammon N."/>
            <person name="Israni S."/>
            <person name="Dalin E."/>
            <person name="Tice H."/>
            <person name="Pitluck S."/>
            <person name="Sims D."/>
            <person name="Brettin T."/>
            <person name="Bruce D."/>
            <person name="Han C."/>
            <person name="Tapia R."/>
            <person name="Schmutz J."/>
            <person name="Larimer F."/>
            <person name="Land M."/>
            <person name="Hauser L."/>
            <person name="Kyrpides N."/>
            <person name="Kim E."/>
            <person name="Tebo B.M."/>
            <person name="Richardson P."/>
        </authorList>
    </citation>
    <scope>NUCLEOTIDE SEQUENCE [LARGE SCALE GENOMIC DNA]</scope>
    <source>
        <strain evidence="5 6">MI-1</strain>
    </source>
</reference>
<dbReference type="GO" id="GO:0005886">
    <property type="term" value="C:plasma membrane"/>
    <property type="evidence" value="ECO:0007669"/>
    <property type="project" value="TreeGrafter"/>
</dbReference>
<dbReference type="InterPro" id="IPR027417">
    <property type="entry name" value="P-loop_NTPase"/>
</dbReference>
<evidence type="ECO:0000256" key="2">
    <source>
        <dbReference type="ARBA" id="ARBA00022741"/>
    </source>
</evidence>
<name>A4J3B6_DESRM</name>
<dbReference type="InterPro" id="IPR007831">
    <property type="entry name" value="T2SS_GspE_N"/>
</dbReference>
<dbReference type="GO" id="GO:0005524">
    <property type="term" value="F:ATP binding"/>
    <property type="evidence" value="ECO:0007669"/>
    <property type="project" value="UniProtKB-KW"/>
</dbReference>
<dbReference type="RefSeq" id="WP_011877395.1">
    <property type="nucleotide sequence ID" value="NC_009253.1"/>
</dbReference>
<organism evidence="5 6">
    <name type="scientific">Desulforamulus reducens (strain ATCC BAA-1160 / DSM 100696 / MI-1)</name>
    <name type="common">Desulfotomaculum reducens</name>
    <dbReference type="NCBI Taxonomy" id="349161"/>
    <lineage>
        <taxon>Bacteria</taxon>
        <taxon>Bacillati</taxon>
        <taxon>Bacillota</taxon>
        <taxon>Clostridia</taxon>
        <taxon>Eubacteriales</taxon>
        <taxon>Peptococcaceae</taxon>
        <taxon>Desulforamulus</taxon>
    </lineage>
</organism>
<evidence type="ECO:0000256" key="1">
    <source>
        <dbReference type="ARBA" id="ARBA00006611"/>
    </source>
</evidence>
<evidence type="ECO:0000256" key="3">
    <source>
        <dbReference type="ARBA" id="ARBA00022840"/>
    </source>
</evidence>
<keyword evidence="2" id="KW-0547">Nucleotide-binding</keyword>
<dbReference type="KEGG" id="drm:Dred_1034"/>
<dbReference type="SUPFAM" id="SSF160246">
    <property type="entry name" value="EspE N-terminal domain-like"/>
    <property type="match status" value="1"/>
</dbReference>
<dbReference type="FunFam" id="3.30.450.90:FF:000001">
    <property type="entry name" value="Type II secretion system ATPase GspE"/>
    <property type="match status" value="1"/>
</dbReference>
<dbReference type="Gene3D" id="3.30.300.160">
    <property type="entry name" value="Type II secretion system, protein E, N-terminal domain"/>
    <property type="match status" value="1"/>
</dbReference>
<dbReference type="HOGENOM" id="CLU_013446_10_6_9"/>
<dbReference type="PANTHER" id="PTHR30258">
    <property type="entry name" value="TYPE II SECRETION SYSTEM PROTEIN GSPE-RELATED"/>
    <property type="match status" value="1"/>
</dbReference>
<dbReference type="FunFam" id="3.40.50.300:FF:000398">
    <property type="entry name" value="Type IV pilus assembly ATPase PilB"/>
    <property type="match status" value="1"/>
</dbReference>
<accession>A4J3B6</accession>
<keyword evidence="6" id="KW-1185">Reference proteome</keyword>
<dbReference type="Gene3D" id="3.30.450.90">
    <property type="match status" value="1"/>
</dbReference>
<dbReference type="InterPro" id="IPR001482">
    <property type="entry name" value="T2SS/T4SS_dom"/>
</dbReference>
<dbReference type="Pfam" id="PF05157">
    <property type="entry name" value="MshEN"/>
    <property type="match status" value="1"/>
</dbReference>
<evidence type="ECO:0000313" key="6">
    <source>
        <dbReference type="Proteomes" id="UP000001556"/>
    </source>
</evidence>
<dbReference type="CDD" id="cd01129">
    <property type="entry name" value="PulE-GspE-like"/>
    <property type="match status" value="1"/>
</dbReference>
<sequence>MKFTRGFLGTWLVNEGIISQKQLEDALEYQRQHPGKTGVLGKTLVQLGFCSEDDIARIIAKQAGVPFVSLENHTIDPAAITAVSVDVMKRYKALPLGFSEGKLMVAMQKPTDIVAIDNLRVLTGFDIKPVFSPDSELDVAIEKYSREAMEFNKVEEETPQIEEITANIDDDQKPAVQLANMILSQAVAAKASDVHIERYEQRMRVRFRIDGVLHDIMEPPVKMHASLVSRIKVMANMDIADRRIPQDGRISLKIEGRPIDIRVATLPTSYGERLTMRLLDNSARMITLEELGVAPKILERYREIVQLPYGFILVTGPTGSGKSTTLYASLNAVDWVGKNVITIEDPVEYRMEGVNQIQINPQAGLTFASGLRSILRSDPDIIMVGEIRDQETAKIAIESAMTGHMVFATLHTNDAPGAISRLTEMGIEPFLTASSLVCVLAQRLARVLCPHCKEAIQLTRRDLAKVPDFPFAEGEDVVTLYKPKGCMRCSNTGFRGRVGIYELLFVTEKIQRLALEKASAKEITSAALEEGMVVLRQDGLLKVKQGITSLEEVLRVVV</sequence>
<dbReference type="PROSITE" id="PS00662">
    <property type="entry name" value="T2SP_E"/>
    <property type="match status" value="1"/>
</dbReference>
<dbReference type="EMBL" id="CP000612">
    <property type="protein sequence ID" value="ABO49569.1"/>
    <property type="molecule type" value="Genomic_DNA"/>
</dbReference>
<dbReference type="InterPro" id="IPR037257">
    <property type="entry name" value="T2SS_E_N_sf"/>
</dbReference>
<dbReference type="AlphaFoldDB" id="A4J3B6"/>
<dbReference type="OrthoDB" id="9808272at2"/>
<dbReference type="SUPFAM" id="SSF52540">
    <property type="entry name" value="P-loop containing nucleoside triphosphate hydrolases"/>
    <property type="match status" value="1"/>
</dbReference>
<feature type="domain" description="Bacterial type II secretion system protein E" evidence="4">
    <location>
        <begin position="375"/>
        <end position="389"/>
    </location>
</feature>
<dbReference type="PANTHER" id="PTHR30258:SF3">
    <property type="entry name" value="SLL1921 PROTEIN"/>
    <property type="match status" value="1"/>
</dbReference>
<gene>
    <name evidence="5" type="ordered locus">Dred_1034</name>
</gene>